<evidence type="ECO:0000313" key="1">
    <source>
        <dbReference type="EMBL" id="CTQ64429.1"/>
    </source>
</evidence>
<dbReference type="EMBL" id="CXWC01000001">
    <property type="protein sequence ID" value="CTQ64429.1"/>
    <property type="molecule type" value="Genomic_DNA"/>
</dbReference>
<sequence>MTRLFVIHRGMPPANVMLFTSSKRSNQTLICPYRSASTTVWVLFDAFSFTLAF</sequence>
<keyword evidence="2" id="KW-1185">Reference proteome</keyword>
<dbReference type="Proteomes" id="UP000049983">
    <property type="component" value="Unassembled WGS sequence"/>
</dbReference>
<accession>A0A0M7AJ17</accession>
<name>A0A0M7AJ17_9HYPH</name>
<organism evidence="1 2">
    <name type="scientific">Roseibium album</name>
    <dbReference type="NCBI Taxonomy" id="311410"/>
    <lineage>
        <taxon>Bacteria</taxon>
        <taxon>Pseudomonadati</taxon>
        <taxon>Pseudomonadota</taxon>
        <taxon>Alphaproteobacteria</taxon>
        <taxon>Hyphomicrobiales</taxon>
        <taxon>Stappiaceae</taxon>
        <taxon>Roseibium</taxon>
    </lineage>
</organism>
<proteinExistence type="predicted"/>
<gene>
    <name evidence="1" type="ORF">LA5096_00380</name>
</gene>
<dbReference type="AlphaFoldDB" id="A0A0M7AJ17"/>
<evidence type="ECO:0000313" key="2">
    <source>
        <dbReference type="Proteomes" id="UP000049983"/>
    </source>
</evidence>
<protein>
    <submittedName>
        <fullName evidence="1">Uncharacterized protein</fullName>
    </submittedName>
</protein>
<reference evidence="2" key="1">
    <citation type="submission" date="2015-07" db="EMBL/GenBank/DDBJ databases">
        <authorList>
            <person name="Rodrigo-Torres Lidia"/>
            <person name="Arahal R.David."/>
        </authorList>
    </citation>
    <scope>NUCLEOTIDE SEQUENCE [LARGE SCALE GENOMIC DNA]</scope>
    <source>
        <strain evidence="2">CECT 5096</strain>
    </source>
</reference>